<organism evidence="1 2">
    <name type="scientific">Acidithiobacillus thiooxidans ATCC 19377</name>
    <dbReference type="NCBI Taxonomy" id="637390"/>
    <lineage>
        <taxon>Bacteria</taxon>
        <taxon>Pseudomonadati</taxon>
        <taxon>Pseudomonadota</taxon>
        <taxon>Acidithiobacillia</taxon>
        <taxon>Acidithiobacillales</taxon>
        <taxon>Acidithiobacillaceae</taxon>
        <taxon>Acidithiobacillus</taxon>
    </lineage>
</organism>
<gene>
    <name evidence="1" type="ORF">GCD22_00661</name>
</gene>
<dbReference type="KEGG" id="atx:GCD22_00661"/>
<reference evidence="1 2" key="1">
    <citation type="submission" date="2019-10" db="EMBL/GenBank/DDBJ databases">
        <authorList>
            <person name="Wang R."/>
        </authorList>
    </citation>
    <scope>NUCLEOTIDE SEQUENCE [LARGE SCALE GENOMIC DNA]</scope>
    <source>
        <strain evidence="1 2">ATCC 19377</strain>
    </source>
</reference>
<name>A0A5P9XN74_ACITH</name>
<dbReference type="EMBL" id="CP045571">
    <property type="protein sequence ID" value="QFX95149.1"/>
    <property type="molecule type" value="Genomic_DNA"/>
</dbReference>
<evidence type="ECO:0000313" key="2">
    <source>
        <dbReference type="Proteomes" id="UP000363590"/>
    </source>
</evidence>
<sequence>MGGPACSLFRRCSPQQKKHLGFAAIMRKRSARIEALLGEMMPLAHAVDNALKHGSEMSRLLTSLYSIMYERDDEAFQAVLETLRAEGLTDLWQYFWDRATDMACAKSYENDYRSLLIAVPFLAPWSGECRAADRKALSQVLKKQGVIPPRGKIHWVQQPQSIYHLRDTSPMQLWALNTPTATAPYPWNYSRVTTPTMYLLVGRLEFPEQSKLHWPNPELLIQAQAEALGWPVETLDACAPLQFFLESVDDEPDSREDRLLEMVFSVAAAAKKQIEEEHLPAKDCRVLLEDGLDNMIHIYLQPKHGRRNLLCSLDYEAVRVARTQITDKLKQVLEDFGFPVIQSGPAEAPSTKLH</sequence>
<proteinExistence type="predicted"/>
<accession>A0A5P9XN74</accession>
<dbReference type="AlphaFoldDB" id="A0A5P9XN74"/>
<protein>
    <submittedName>
        <fullName evidence="1">Uncharacterized protein</fullName>
    </submittedName>
</protein>
<evidence type="ECO:0000313" key="1">
    <source>
        <dbReference type="EMBL" id="QFX95149.1"/>
    </source>
</evidence>
<dbReference type="Proteomes" id="UP000363590">
    <property type="component" value="Chromosome"/>
</dbReference>